<sequence length="197" mass="19716">MRCDMTGQDVKCQDAMEASRAKSLTCPSSLEARRHRSSLLAAFVGAALALVGAASPAAAWVAYHGGGAWRGPAGGFHAWHGGAAWGGPVVRPVVRPGWGYGWGYGGPSPGAAAAVGAAAGLAAGAALGAAASAPPPVYYAPPPVTQGAPIGATFASLPGGCTSATVSGVLYYRCGAMFYRPYYSNGRAVYQVVANPF</sequence>
<keyword evidence="3" id="KW-1185">Reference proteome</keyword>
<keyword evidence="1" id="KW-0812">Transmembrane</keyword>
<evidence type="ECO:0000313" key="3">
    <source>
        <dbReference type="Proteomes" id="UP000248021"/>
    </source>
</evidence>
<name>A0A2V3UIF7_9HYPH</name>
<feature type="transmembrane region" description="Helical" evidence="1">
    <location>
        <begin position="39"/>
        <end position="63"/>
    </location>
</feature>
<dbReference type="Proteomes" id="UP000248021">
    <property type="component" value="Unassembled WGS sequence"/>
</dbReference>
<keyword evidence="1" id="KW-1133">Transmembrane helix</keyword>
<keyword evidence="1" id="KW-0472">Membrane</keyword>
<comment type="caution">
    <text evidence="2">The sequence shown here is derived from an EMBL/GenBank/DDBJ whole genome shotgun (WGS) entry which is preliminary data.</text>
</comment>
<evidence type="ECO:0000256" key="1">
    <source>
        <dbReference type="SAM" id="Phobius"/>
    </source>
</evidence>
<organism evidence="2 3">
    <name type="scientific">Chelatococcus asaccharovorans</name>
    <dbReference type="NCBI Taxonomy" id="28210"/>
    <lineage>
        <taxon>Bacteria</taxon>
        <taxon>Pseudomonadati</taxon>
        <taxon>Pseudomonadota</taxon>
        <taxon>Alphaproteobacteria</taxon>
        <taxon>Hyphomicrobiales</taxon>
        <taxon>Chelatococcaceae</taxon>
        <taxon>Chelatococcus</taxon>
    </lineage>
</organism>
<protein>
    <submittedName>
        <fullName evidence="2">Uncharacterized protein</fullName>
    </submittedName>
</protein>
<dbReference type="EMBL" id="QJJK01000005">
    <property type="protein sequence ID" value="PXW58798.1"/>
    <property type="molecule type" value="Genomic_DNA"/>
</dbReference>
<reference evidence="2 3" key="1">
    <citation type="submission" date="2018-05" db="EMBL/GenBank/DDBJ databases">
        <title>Genomic Encyclopedia of Type Strains, Phase IV (KMG-IV): sequencing the most valuable type-strain genomes for metagenomic binning, comparative biology and taxonomic classification.</title>
        <authorList>
            <person name="Goeker M."/>
        </authorList>
    </citation>
    <scope>NUCLEOTIDE SEQUENCE [LARGE SCALE GENOMIC DNA]</scope>
    <source>
        <strain evidence="2 3">DSM 6462</strain>
    </source>
</reference>
<dbReference type="AlphaFoldDB" id="A0A2V3UIF7"/>
<accession>A0A2V3UIF7</accession>
<gene>
    <name evidence="2" type="ORF">C7450_105146</name>
</gene>
<evidence type="ECO:0000313" key="2">
    <source>
        <dbReference type="EMBL" id="PXW58798.1"/>
    </source>
</evidence>
<proteinExistence type="predicted"/>